<name>A0A1Q9JIS3_9FIRM</name>
<sequence length="148" mass="17646">MKVVSLKPQELKKYLVEPEMLHKAKRPCALIIKLIYRGKRLDFAVPFRSNISPSAPTEQYFPLPPRGTTKDGHRHGLHYIKMFPVDKTKVDKFRMDDMYYKIIYAILNRNEKRIIKDCQEYLRRYENGIRPEYSTDIDLLIQILEENT</sequence>
<accession>A0A1Q9JIS3</accession>
<dbReference type="EMBL" id="MJIE01000001">
    <property type="protein sequence ID" value="OLR56122.1"/>
    <property type="molecule type" value="Genomic_DNA"/>
</dbReference>
<dbReference type="Gene3D" id="3.10.129.130">
    <property type="match status" value="1"/>
</dbReference>
<gene>
    <name evidence="1" type="ORF">BHK98_08620</name>
</gene>
<dbReference type="InterPro" id="IPR053735">
    <property type="entry name" value="Type_III_TA_endoRNase"/>
</dbReference>
<evidence type="ECO:0000313" key="2">
    <source>
        <dbReference type="Proteomes" id="UP000187404"/>
    </source>
</evidence>
<comment type="caution">
    <text evidence="1">The sequence shown here is derived from an EMBL/GenBank/DDBJ whole genome shotgun (WGS) entry which is preliminary data.</text>
</comment>
<organism evidence="1 2">
    <name type="scientific">Hornefia porci</name>
    <dbReference type="NCBI Taxonomy" id="2652292"/>
    <lineage>
        <taxon>Bacteria</taxon>
        <taxon>Bacillati</taxon>
        <taxon>Bacillota</taxon>
        <taxon>Clostridia</taxon>
        <taxon>Peptostreptococcales</taxon>
        <taxon>Anaerovoracaceae</taxon>
        <taxon>Hornefia</taxon>
    </lineage>
</organism>
<dbReference type="OrthoDB" id="3182504at2"/>
<evidence type="ECO:0000313" key="1">
    <source>
        <dbReference type="EMBL" id="OLR56122.1"/>
    </source>
</evidence>
<proteinExistence type="predicted"/>
<dbReference type="AlphaFoldDB" id="A0A1Q9JIS3"/>
<dbReference type="RefSeq" id="WP_075713431.1">
    <property type="nucleotide sequence ID" value="NZ_MJIE01000001.1"/>
</dbReference>
<reference evidence="1 2" key="1">
    <citation type="journal article" date="2016" name="Appl. Environ. Microbiol.">
        <title>Function and Phylogeny of Bacterial Butyryl Coenzyme A:Acetate Transferases and Their Diversity in the Proximal Colon of Swine.</title>
        <authorList>
            <person name="Trachsel J."/>
            <person name="Bayles D.O."/>
            <person name="Looft T."/>
            <person name="Levine U.Y."/>
            <person name="Allen H.K."/>
        </authorList>
    </citation>
    <scope>NUCLEOTIDE SEQUENCE [LARGE SCALE GENOMIC DNA]</scope>
    <source>
        <strain evidence="1 2">68-3-10</strain>
    </source>
</reference>
<dbReference type="Proteomes" id="UP000187404">
    <property type="component" value="Unassembled WGS sequence"/>
</dbReference>
<protein>
    <submittedName>
        <fullName evidence="1">Uncharacterized protein</fullName>
    </submittedName>
</protein>
<keyword evidence="2" id="KW-1185">Reference proteome</keyword>